<dbReference type="CDD" id="cd07061">
    <property type="entry name" value="HP_HAP_like"/>
    <property type="match status" value="1"/>
</dbReference>
<keyword evidence="5" id="KW-0964">Secreted</keyword>
<comment type="similarity">
    <text evidence="4">Belongs to the PBP/GOBP family.</text>
</comment>
<evidence type="ECO:0000256" key="3">
    <source>
        <dbReference type="ARBA" id="ARBA00005375"/>
    </source>
</evidence>
<dbReference type="Gene3D" id="3.40.50.1240">
    <property type="entry name" value="Phosphoglycerate mutase-like"/>
    <property type="match status" value="1"/>
</dbReference>
<dbReference type="SUPFAM" id="SSF47565">
    <property type="entry name" value="Insect pheromone/odorant-binding proteins"/>
    <property type="match status" value="1"/>
</dbReference>
<dbReference type="InterPro" id="IPR006170">
    <property type="entry name" value="PBP/GOBP"/>
</dbReference>
<reference evidence="7 8" key="1">
    <citation type="submission" date="2015-04" db="EMBL/GenBank/DDBJ databases">
        <authorList>
            <person name="Syromyatnikov M.Y."/>
            <person name="Popov V.N."/>
        </authorList>
    </citation>
    <scope>NUCLEOTIDE SEQUENCE [LARGE SCALE GENOMIC DNA]</scope>
</reference>
<dbReference type="PANTHER" id="PTHR11567:SF205">
    <property type="entry name" value="GH28721P-RELATED"/>
    <property type="match status" value="1"/>
</dbReference>
<dbReference type="PROSITE" id="PS00778">
    <property type="entry name" value="HIS_ACID_PHOSPHAT_2"/>
    <property type="match status" value="1"/>
</dbReference>
<dbReference type="InterPro" id="IPR050645">
    <property type="entry name" value="Histidine_acid_phosphatase"/>
</dbReference>
<dbReference type="InterPro" id="IPR029033">
    <property type="entry name" value="His_PPase_superfam"/>
</dbReference>
<dbReference type="Proteomes" id="UP000183832">
    <property type="component" value="Unassembled WGS sequence"/>
</dbReference>
<keyword evidence="6" id="KW-0472">Membrane</keyword>
<sequence length="577" mass="66593">MPCFKQDLRRGTDRQLNGRFKVYASLFSIMIIFLVILSCLSLIGVSSKSHNEDSFSKRDENLELKLVHVLFRHGSRTPADTYPNDPHVNETFDPFGWGQLTNVGKQQMFNLGTFLRNRYDRFLDRLLKLDDVHAQSTDVSRTKMSLLLVLAGLYPPQKTSLEWNKNLNWQPIPFSYEELNKDSLLLVRTPCARYAEEMERILHYEVRDEIDQITPLMNELSNITGWEIKTPDDVQSLYSTLKAEKEFGLKLPQWTENFFPQKLQYVTDRSYVLNAFNSELKRLKGGVFVKKAIQDWNEKALNKLKEKIFIYAGHDATVTNILSAFNVWDEQFPDYGITAILELSQHKETKEFGVEIFLRNSTDCEPYQLTIPGCGNFCSLKNLQTLLESNIPQDHDLECKAENEDFTPPPPGGPTRSYAKCTTIGQITMKTELLLTKYFIGIIIIIAAFHISNGHQQIRLRRLKFAVYNIEDCAEEIGIDEENANKLIMGDMTIDSDEAKCFLRCFYKKVGFSSQDDQPAQINFIAQSLKDCVTLKDEILKRIAKKCVELESENECEKAFEFHRCLFKEASKYNDEL</sequence>
<evidence type="ECO:0000256" key="4">
    <source>
        <dbReference type="ARBA" id="ARBA00008098"/>
    </source>
</evidence>
<dbReference type="InterPro" id="IPR036728">
    <property type="entry name" value="PBP_GOBP_sf"/>
</dbReference>
<feature type="transmembrane region" description="Helical" evidence="6">
    <location>
        <begin position="433"/>
        <end position="452"/>
    </location>
</feature>
<gene>
    <name evidence="7" type="ORF">CLUMA_CG009204</name>
</gene>
<name>A0A1J1I6C6_9DIPT</name>
<dbReference type="AlphaFoldDB" id="A0A1J1I6C6"/>
<evidence type="ECO:0000313" key="8">
    <source>
        <dbReference type="Proteomes" id="UP000183832"/>
    </source>
</evidence>
<comment type="subcellular location">
    <subcellularLocation>
        <location evidence="2">Secreted</location>
    </subcellularLocation>
</comment>
<evidence type="ECO:0000256" key="1">
    <source>
        <dbReference type="ARBA" id="ARBA00000032"/>
    </source>
</evidence>
<dbReference type="GO" id="GO:0005576">
    <property type="term" value="C:extracellular region"/>
    <property type="evidence" value="ECO:0007669"/>
    <property type="project" value="UniProtKB-SubCell"/>
</dbReference>
<dbReference type="InterPro" id="IPR033379">
    <property type="entry name" value="Acid_Pase_AS"/>
</dbReference>
<organism evidence="7 8">
    <name type="scientific">Clunio marinus</name>
    <dbReference type="NCBI Taxonomy" id="568069"/>
    <lineage>
        <taxon>Eukaryota</taxon>
        <taxon>Metazoa</taxon>
        <taxon>Ecdysozoa</taxon>
        <taxon>Arthropoda</taxon>
        <taxon>Hexapoda</taxon>
        <taxon>Insecta</taxon>
        <taxon>Pterygota</taxon>
        <taxon>Neoptera</taxon>
        <taxon>Endopterygota</taxon>
        <taxon>Diptera</taxon>
        <taxon>Nematocera</taxon>
        <taxon>Chironomoidea</taxon>
        <taxon>Chironomidae</taxon>
        <taxon>Clunio</taxon>
    </lineage>
</organism>
<comment type="similarity">
    <text evidence="3">Belongs to the histidine acid phosphatase family.</text>
</comment>
<keyword evidence="6" id="KW-0812">Transmembrane</keyword>
<dbReference type="GO" id="GO:0003993">
    <property type="term" value="F:acid phosphatase activity"/>
    <property type="evidence" value="ECO:0007669"/>
    <property type="project" value="UniProtKB-EC"/>
</dbReference>
<dbReference type="CDD" id="cd23992">
    <property type="entry name" value="PBP_GOBP"/>
    <property type="match status" value="1"/>
</dbReference>
<dbReference type="Pfam" id="PF00328">
    <property type="entry name" value="His_Phos_2"/>
    <property type="match status" value="1"/>
</dbReference>
<dbReference type="Gene3D" id="1.10.238.20">
    <property type="entry name" value="Pheromone/general odorant binding protein domain"/>
    <property type="match status" value="1"/>
</dbReference>
<protein>
    <submittedName>
        <fullName evidence="7">CLUMA_CG009204, isoform A</fullName>
    </submittedName>
</protein>
<dbReference type="GO" id="GO:0005549">
    <property type="term" value="F:odorant binding"/>
    <property type="evidence" value="ECO:0007669"/>
    <property type="project" value="InterPro"/>
</dbReference>
<dbReference type="PROSITE" id="PS00616">
    <property type="entry name" value="HIS_ACID_PHOSPHAT_1"/>
    <property type="match status" value="1"/>
</dbReference>
<dbReference type="EMBL" id="CVRI01000042">
    <property type="protein sequence ID" value="CRK95747.1"/>
    <property type="molecule type" value="Genomic_DNA"/>
</dbReference>
<dbReference type="SMART" id="SM00708">
    <property type="entry name" value="PhBP"/>
    <property type="match status" value="1"/>
</dbReference>
<accession>A0A1J1I6C6</accession>
<dbReference type="Pfam" id="PF01395">
    <property type="entry name" value="PBP_GOBP"/>
    <property type="match status" value="1"/>
</dbReference>
<dbReference type="STRING" id="568069.A0A1J1I6C6"/>
<dbReference type="OrthoDB" id="5821688at2759"/>
<keyword evidence="8" id="KW-1185">Reference proteome</keyword>
<evidence type="ECO:0000313" key="7">
    <source>
        <dbReference type="EMBL" id="CRK95747.1"/>
    </source>
</evidence>
<evidence type="ECO:0000256" key="2">
    <source>
        <dbReference type="ARBA" id="ARBA00004613"/>
    </source>
</evidence>
<comment type="catalytic activity">
    <reaction evidence="1">
        <text>a phosphate monoester + H2O = an alcohol + phosphate</text>
        <dbReference type="Rhea" id="RHEA:15017"/>
        <dbReference type="ChEBI" id="CHEBI:15377"/>
        <dbReference type="ChEBI" id="CHEBI:30879"/>
        <dbReference type="ChEBI" id="CHEBI:43474"/>
        <dbReference type="ChEBI" id="CHEBI:67140"/>
        <dbReference type="EC" id="3.1.3.2"/>
    </reaction>
</comment>
<evidence type="ECO:0000256" key="6">
    <source>
        <dbReference type="SAM" id="Phobius"/>
    </source>
</evidence>
<dbReference type="PANTHER" id="PTHR11567">
    <property type="entry name" value="ACID PHOSPHATASE-RELATED"/>
    <property type="match status" value="1"/>
</dbReference>
<dbReference type="InterPro" id="IPR000560">
    <property type="entry name" value="His_Pase_clade-2"/>
</dbReference>
<feature type="transmembrane region" description="Helical" evidence="6">
    <location>
        <begin position="20"/>
        <end position="45"/>
    </location>
</feature>
<dbReference type="SUPFAM" id="SSF53254">
    <property type="entry name" value="Phosphoglycerate mutase-like"/>
    <property type="match status" value="1"/>
</dbReference>
<evidence type="ECO:0000256" key="5">
    <source>
        <dbReference type="ARBA" id="ARBA00022525"/>
    </source>
</evidence>
<keyword evidence="6" id="KW-1133">Transmembrane helix</keyword>
<proteinExistence type="inferred from homology"/>